<evidence type="ECO:0008006" key="8">
    <source>
        <dbReference type="Google" id="ProtNLM"/>
    </source>
</evidence>
<keyword evidence="7" id="KW-1185">Reference proteome</keyword>
<gene>
    <name evidence="6" type="ORF">METEAL_00810</name>
</gene>
<dbReference type="EMBL" id="AP027080">
    <property type="protein sequence ID" value="BDU70907.1"/>
    <property type="molecule type" value="Genomic_DNA"/>
</dbReference>
<organism evidence="6 7">
    <name type="scientific">Mesoterricola silvestris</name>
    <dbReference type="NCBI Taxonomy" id="2927979"/>
    <lineage>
        <taxon>Bacteria</taxon>
        <taxon>Pseudomonadati</taxon>
        <taxon>Acidobacteriota</taxon>
        <taxon>Holophagae</taxon>
        <taxon>Holophagales</taxon>
        <taxon>Holophagaceae</taxon>
        <taxon>Mesoterricola</taxon>
    </lineage>
</organism>
<dbReference type="PANTHER" id="PTHR12370">
    <property type="entry name" value="PHOSPHOLIPASE B-RELATED"/>
    <property type="match status" value="1"/>
</dbReference>
<dbReference type="InterPro" id="IPR047794">
    <property type="entry name" value="C45_proenzyme-like"/>
</dbReference>
<keyword evidence="4" id="KW-0443">Lipid metabolism</keyword>
<evidence type="ECO:0000256" key="3">
    <source>
        <dbReference type="ARBA" id="ARBA00022963"/>
    </source>
</evidence>
<evidence type="ECO:0000256" key="1">
    <source>
        <dbReference type="ARBA" id="ARBA00022729"/>
    </source>
</evidence>
<dbReference type="GO" id="GO:0005576">
    <property type="term" value="C:extracellular region"/>
    <property type="evidence" value="ECO:0007669"/>
    <property type="project" value="TreeGrafter"/>
</dbReference>
<keyword evidence="3" id="KW-0442">Lipid degradation</keyword>
<dbReference type="Pfam" id="PF04916">
    <property type="entry name" value="Phospholip_B"/>
    <property type="match status" value="1"/>
</dbReference>
<dbReference type="AlphaFoldDB" id="A0AA48GN72"/>
<evidence type="ECO:0000313" key="7">
    <source>
        <dbReference type="Proteomes" id="UP001238179"/>
    </source>
</evidence>
<name>A0AA48GN72_9BACT</name>
<keyword evidence="1" id="KW-0732">Signal</keyword>
<keyword evidence="5" id="KW-0325">Glycoprotein</keyword>
<dbReference type="GO" id="GO:0009395">
    <property type="term" value="P:phospholipid catabolic process"/>
    <property type="evidence" value="ECO:0007669"/>
    <property type="project" value="TreeGrafter"/>
</dbReference>
<dbReference type="Gene3D" id="3.60.60.30">
    <property type="match status" value="1"/>
</dbReference>
<evidence type="ECO:0000313" key="6">
    <source>
        <dbReference type="EMBL" id="BDU70907.1"/>
    </source>
</evidence>
<dbReference type="GO" id="GO:0004620">
    <property type="term" value="F:phospholipase activity"/>
    <property type="evidence" value="ECO:0007669"/>
    <property type="project" value="InterPro"/>
</dbReference>
<reference evidence="7" key="1">
    <citation type="journal article" date="2023" name="Int. J. Syst. Evol. Microbiol.">
        <title>Mesoterricola silvestris gen. nov., sp. nov., Mesoterricola sediminis sp. nov., Geothrix oryzae sp. nov., Geothrix edaphica sp. nov., Geothrix rubra sp. nov., and Geothrix limicola sp. nov., six novel members of Acidobacteriota isolated from soils.</title>
        <authorList>
            <person name="Itoh H."/>
            <person name="Sugisawa Y."/>
            <person name="Mise K."/>
            <person name="Xu Z."/>
            <person name="Kuniyasu M."/>
            <person name="Ushijima N."/>
            <person name="Kawano K."/>
            <person name="Kobayashi E."/>
            <person name="Shiratori Y."/>
            <person name="Masuda Y."/>
            <person name="Senoo K."/>
        </authorList>
    </citation>
    <scope>NUCLEOTIDE SEQUENCE [LARGE SCALE GENOMIC DNA]</scope>
    <source>
        <strain evidence="7">W79</strain>
    </source>
</reference>
<evidence type="ECO:0000256" key="2">
    <source>
        <dbReference type="ARBA" id="ARBA00022801"/>
    </source>
</evidence>
<keyword evidence="2" id="KW-0378">Hydrolase</keyword>
<dbReference type="PANTHER" id="PTHR12370:SF3">
    <property type="entry name" value="PHOSPHOLIPASE B-LIKE 2-RELATED"/>
    <property type="match status" value="1"/>
</dbReference>
<dbReference type="InterPro" id="IPR007000">
    <property type="entry name" value="PLipase_B-like"/>
</dbReference>
<evidence type="ECO:0000256" key="4">
    <source>
        <dbReference type="ARBA" id="ARBA00023098"/>
    </source>
</evidence>
<evidence type="ECO:0000256" key="5">
    <source>
        <dbReference type="ARBA" id="ARBA00023180"/>
    </source>
</evidence>
<sequence length="461" mass="51161">MRMLIAFACVPLLAAPLTDAQKALCAKGSRFERAGWIYLHVEGGPRARGFQHGYLLAREIQGGLVSIRRGWERQTATTWESLVAKARVFFVPGIDAENLEELAGMAEGLEAAGVVTSRDELAVYNGSTELSGYWWPQELARIRDDKPAPRVKESCSAFIAIGSYTAGGELVMGHNNMSGFQDPQANVVLDIVPDKGHRILMQGVPGWIHSGTDFFVTDAGLVGTETTIGDFQPYEAGGVPEFARMRRATQYADGIDAWCAVMKTGNNGGYANAWLLGDINRREIARLELGLRHVGFERKKDGFFTGSNIAEDPKILRFETTTRETDINTSKVARRLRWRQLMAEYRGRIDVERGKAFEADHWDVARREEHPGGRTLCGHFELETESPGDTPFDPSGTTDGKVLDAAMARRMAFTARFGTACGRPFDAPKFLAEHPQFEWLTGIMPSRPTQPWVEFRAGETR</sequence>
<proteinExistence type="predicted"/>
<dbReference type="Proteomes" id="UP001238179">
    <property type="component" value="Chromosome"/>
</dbReference>
<protein>
    <recommendedName>
        <fullName evidence="8">Peptidase C45</fullName>
    </recommendedName>
</protein>
<accession>A0AA48GN72</accession>
<dbReference type="KEGG" id="msil:METEAL_00810"/>
<dbReference type="NCBIfam" id="NF040521">
    <property type="entry name" value="C45_proenzyme"/>
    <property type="match status" value="1"/>
</dbReference>